<evidence type="ECO:0000313" key="3">
    <source>
        <dbReference type="Proteomes" id="UP000252085"/>
    </source>
</evidence>
<evidence type="ECO:0000259" key="1">
    <source>
        <dbReference type="Pfam" id="PF13709"/>
    </source>
</evidence>
<proteinExistence type="predicted"/>
<reference evidence="2 3" key="1">
    <citation type="submission" date="2016-04" db="EMBL/GenBank/DDBJ databases">
        <authorList>
            <person name="Evans L.H."/>
            <person name="Alamgir A."/>
            <person name="Owens N."/>
            <person name="Weber N.D."/>
            <person name="Virtaneva K."/>
            <person name="Barbian K."/>
            <person name="Babar A."/>
            <person name="Rosenke K."/>
        </authorList>
    </citation>
    <scope>NUCLEOTIDE SEQUENCE [LARGE SCALE GENOMIC DNA]</scope>
    <source>
        <strain evidence="2">NIES-2108</strain>
    </source>
</reference>
<dbReference type="AlphaFoldDB" id="A0A367RXR3"/>
<protein>
    <recommendedName>
        <fullName evidence="1">DUF4159 domain-containing protein</fullName>
    </recommendedName>
</protein>
<name>A0A367RXR3_NOSPU</name>
<sequence length="399" mass="44858">MSHPFPPPPIKSFERLQAADGLLINAERWRTAHEYHRNRQNAQYQSLNQPGIVCGLGVRDVTAPSQVEARYRDGRWVQIQPGIAIDLAGNLIVVPTSYDFPIDLEVVSSEPLMIYLVVSYVDPDELRRGQQKDIVQETYRIDQINSTPASSEIEICRILLQPGHTEITQPADAFFPGYNNIDLRYRRQAQMRPQALVCMAQATHSDPECARNFFSLSYLLQAVEPLYPSLRGADEPGQVSLAENIQDYDILYLTGGQAISLNSLEFESLRNYLNLGGVLFVDAPTNANPLIESTQALAQQLESPLRPLEELQRSHPLRTKPFLFAALPMVNQQQIKLLIGGGIILAIGDLATAWGLDRDLSLPRLTIRTAQELGINILHYAWKRRQLIGLQQEDNSGQW</sequence>
<organism evidence="2 3">
    <name type="scientific">Nostoc punctiforme NIES-2108</name>
    <dbReference type="NCBI Taxonomy" id="1356359"/>
    <lineage>
        <taxon>Bacteria</taxon>
        <taxon>Bacillati</taxon>
        <taxon>Cyanobacteriota</taxon>
        <taxon>Cyanophyceae</taxon>
        <taxon>Nostocales</taxon>
        <taxon>Nostocaceae</taxon>
        <taxon>Nostoc</taxon>
    </lineage>
</organism>
<feature type="domain" description="DUF4159" evidence="1">
    <location>
        <begin position="237"/>
        <end position="381"/>
    </location>
</feature>
<gene>
    <name evidence="2" type="ORF">A6769_05295</name>
</gene>
<dbReference type="EMBL" id="LXQE01000085">
    <property type="protein sequence ID" value="RCJ39972.1"/>
    <property type="molecule type" value="Genomic_DNA"/>
</dbReference>
<accession>A0A367RXR3</accession>
<dbReference type="InterPro" id="IPR025297">
    <property type="entry name" value="DUF4159"/>
</dbReference>
<comment type="caution">
    <text evidence="2">The sequence shown here is derived from an EMBL/GenBank/DDBJ whole genome shotgun (WGS) entry which is preliminary data.</text>
</comment>
<dbReference type="Pfam" id="PF13709">
    <property type="entry name" value="DUF4159"/>
    <property type="match status" value="1"/>
</dbReference>
<dbReference type="Gene3D" id="3.40.50.12140">
    <property type="entry name" value="Domain of unknown function DUF4159"/>
    <property type="match status" value="1"/>
</dbReference>
<dbReference type="Proteomes" id="UP000252085">
    <property type="component" value="Unassembled WGS sequence"/>
</dbReference>
<evidence type="ECO:0000313" key="2">
    <source>
        <dbReference type="EMBL" id="RCJ39972.1"/>
    </source>
</evidence>